<evidence type="ECO:0000256" key="12">
    <source>
        <dbReference type="PIRSR" id="PIRSR606262-1"/>
    </source>
</evidence>
<dbReference type="Pfam" id="PF00383">
    <property type="entry name" value="dCMP_cyt_deam_1"/>
    <property type="match status" value="1"/>
</dbReference>
<dbReference type="EC" id="3.5.4.5" evidence="4 15"/>
<organism evidence="17 18">
    <name type="scientific">Dysgonomonas capnocytophagoides</name>
    <dbReference type="NCBI Taxonomy" id="45254"/>
    <lineage>
        <taxon>Bacteria</taxon>
        <taxon>Pseudomonadati</taxon>
        <taxon>Bacteroidota</taxon>
        <taxon>Bacteroidia</taxon>
        <taxon>Bacteroidales</taxon>
        <taxon>Dysgonomonadaceae</taxon>
        <taxon>Dysgonomonas</taxon>
    </lineage>
</organism>
<dbReference type="NCBIfam" id="TIGR01354">
    <property type="entry name" value="cyt_deam_tetra"/>
    <property type="match status" value="1"/>
</dbReference>
<name>A0A4Y8L915_9BACT</name>
<keyword evidence="6 14" id="KW-0479">Metal-binding</keyword>
<comment type="cofactor">
    <cofactor evidence="1 14 15">
        <name>Zn(2+)</name>
        <dbReference type="ChEBI" id="CHEBI:29105"/>
    </cofactor>
</comment>
<dbReference type="GO" id="GO:0008270">
    <property type="term" value="F:zinc ion binding"/>
    <property type="evidence" value="ECO:0007669"/>
    <property type="project" value="UniProtKB-UniRule"/>
</dbReference>
<dbReference type="GO" id="GO:0004126">
    <property type="term" value="F:cytidine deaminase activity"/>
    <property type="evidence" value="ECO:0007669"/>
    <property type="project" value="UniProtKB-UniRule"/>
</dbReference>
<dbReference type="PROSITE" id="PS51747">
    <property type="entry name" value="CYT_DCMP_DEAMINASES_2"/>
    <property type="match status" value="1"/>
</dbReference>
<evidence type="ECO:0000256" key="8">
    <source>
        <dbReference type="ARBA" id="ARBA00022833"/>
    </source>
</evidence>
<feature type="binding site" evidence="14">
    <location>
        <position position="114"/>
    </location>
    <ligand>
        <name>Zn(2+)</name>
        <dbReference type="ChEBI" id="CHEBI:29105"/>
        <note>catalytic</note>
    </ligand>
</feature>
<reference evidence="17 18" key="1">
    <citation type="submission" date="2019-03" db="EMBL/GenBank/DDBJ databases">
        <title>San Antonio Military Medical Center submission to MRSN (WRAIR), pending publication.</title>
        <authorList>
            <person name="Blyth D.M."/>
            <person name="Mccarthy S.L."/>
            <person name="Schall S.E."/>
            <person name="Stam J.A."/>
            <person name="Ong A.C."/>
            <person name="Mcgann P.T."/>
        </authorList>
    </citation>
    <scope>NUCLEOTIDE SEQUENCE [LARGE SCALE GENOMIC DNA]</scope>
    <source>
        <strain evidence="17 18">MRSN571793</strain>
    </source>
</reference>
<evidence type="ECO:0000313" key="17">
    <source>
        <dbReference type="EMBL" id="TFD99135.1"/>
    </source>
</evidence>
<comment type="catalytic activity">
    <reaction evidence="10 15">
        <text>2'-deoxycytidine + H2O + H(+) = 2'-deoxyuridine + NH4(+)</text>
        <dbReference type="Rhea" id="RHEA:13433"/>
        <dbReference type="ChEBI" id="CHEBI:15377"/>
        <dbReference type="ChEBI" id="CHEBI:15378"/>
        <dbReference type="ChEBI" id="CHEBI:15698"/>
        <dbReference type="ChEBI" id="CHEBI:16450"/>
        <dbReference type="ChEBI" id="CHEBI:28938"/>
        <dbReference type="EC" id="3.5.4.5"/>
    </reaction>
</comment>
<keyword evidence="7 15" id="KW-0378">Hydrolase</keyword>
<keyword evidence="18" id="KW-1185">Reference proteome</keyword>
<dbReference type="EMBL" id="SOML01000001">
    <property type="protein sequence ID" value="TFD99135.1"/>
    <property type="molecule type" value="Genomic_DNA"/>
</dbReference>
<dbReference type="SUPFAM" id="SSF53927">
    <property type="entry name" value="Cytidine deaminase-like"/>
    <property type="match status" value="1"/>
</dbReference>
<proteinExistence type="inferred from homology"/>
<evidence type="ECO:0000256" key="1">
    <source>
        <dbReference type="ARBA" id="ARBA00001947"/>
    </source>
</evidence>
<evidence type="ECO:0000256" key="3">
    <source>
        <dbReference type="ARBA" id="ARBA00006576"/>
    </source>
</evidence>
<feature type="binding site" evidence="13">
    <location>
        <begin position="61"/>
        <end position="67"/>
    </location>
    <ligand>
        <name>substrate</name>
    </ligand>
</feature>
<feature type="active site" description="Proton donor" evidence="12">
    <location>
        <position position="74"/>
    </location>
</feature>
<comment type="caution">
    <text evidence="17">The sequence shown here is derived from an EMBL/GenBank/DDBJ whole genome shotgun (WGS) entry which is preliminary data.</text>
</comment>
<dbReference type="PANTHER" id="PTHR11644:SF2">
    <property type="entry name" value="CYTIDINE DEAMINASE"/>
    <property type="match status" value="1"/>
</dbReference>
<dbReference type="InterPro" id="IPR050202">
    <property type="entry name" value="Cyt/Deoxycyt_deaminase"/>
</dbReference>
<comment type="catalytic activity">
    <reaction evidence="11 15">
        <text>cytidine + H2O + H(+) = uridine + NH4(+)</text>
        <dbReference type="Rhea" id="RHEA:16069"/>
        <dbReference type="ChEBI" id="CHEBI:15377"/>
        <dbReference type="ChEBI" id="CHEBI:15378"/>
        <dbReference type="ChEBI" id="CHEBI:16704"/>
        <dbReference type="ChEBI" id="CHEBI:17562"/>
        <dbReference type="ChEBI" id="CHEBI:28938"/>
        <dbReference type="EC" id="3.5.4.5"/>
    </reaction>
</comment>
<accession>A0A4Y8L915</accession>
<dbReference type="CDD" id="cd01283">
    <property type="entry name" value="cytidine_deaminase"/>
    <property type="match status" value="1"/>
</dbReference>
<dbReference type="Proteomes" id="UP000297861">
    <property type="component" value="Unassembled WGS sequence"/>
</dbReference>
<dbReference type="GO" id="GO:0005829">
    <property type="term" value="C:cytosol"/>
    <property type="evidence" value="ECO:0007669"/>
    <property type="project" value="TreeGrafter"/>
</dbReference>
<feature type="binding site" evidence="14">
    <location>
        <position position="111"/>
    </location>
    <ligand>
        <name>Zn(2+)</name>
        <dbReference type="ChEBI" id="CHEBI:29105"/>
        <note>catalytic</note>
    </ligand>
</feature>
<dbReference type="GO" id="GO:0042802">
    <property type="term" value="F:identical protein binding"/>
    <property type="evidence" value="ECO:0007669"/>
    <property type="project" value="UniProtKB-ARBA"/>
</dbReference>
<dbReference type="NCBIfam" id="NF004064">
    <property type="entry name" value="PRK05578.1"/>
    <property type="match status" value="1"/>
</dbReference>
<keyword evidence="8 14" id="KW-0862">Zinc</keyword>
<feature type="domain" description="CMP/dCMP-type deaminase" evidence="16">
    <location>
        <begin position="20"/>
        <end position="156"/>
    </location>
</feature>
<evidence type="ECO:0000256" key="9">
    <source>
        <dbReference type="ARBA" id="ARBA00032005"/>
    </source>
</evidence>
<evidence type="ECO:0000256" key="4">
    <source>
        <dbReference type="ARBA" id="ARBA00012783"/>
    </source>
</evidence>
<dbReference type="STRING" id="1121485.GCA_000426485_00322"/>
<evidence type="ECO:0000313" key="18">
    <source>
        <dbReference type="Proteomes" id="UP000297861"/>
    </source>
</evidence>
<dbReference type="GO" id="GO:0055086">
    <property type="term" value="P:nucleobase-containing small molecule metabolic process"/>
    <property type="evidence" value="ECO:0007669"/>
    <property type="project" value="UniProtKB-ARBA"/>
</dbReference>
<dbReference type="AlphaFoldDB" id="A0A4Y8L915"/>
<protein>
    <recommendedName>
        <fullName evidence="5 15">Cytidine deaminase</fullName>
        <ecNumber evidence="4 15">3.5.4.5</ecNumber>
    </recommendedName>
    <alternativeName>
        <fullName evidence="9 15">Cytidine aminohydrolase</fullName>
    </alternativeName>
</protein>
<dbReference type="InterPro" id="IPR002125">
    <property type="entry name" value="CMP_dCMP_dom"/>
</dbReference>
<dbReference type="PANTHER" id="PTHR11644">
    <property type="entry name" value="CYTIDINE DEAMINASE"/>
    <property type="match status" value="1"/>
</dbReference>
<dbReference type="PROSITE" id="PS00903">
    <property type="entry name" value="CYT_DCMP_DEAMINASES_1"/>
    <property type="match status" value="1"/>
</dbReference>
<comment type="function">
    <text evidence="2 15">This enzyme scavenges exogenous and endogenous cytidine and 2'-deoxycytidine for UMP synthesis.</text>
</comment>
<dbReference type="OrthoDB" id="9795347at2"/>
<gene>
    <name evidence="17" type="primary">cdd</name>
    <name evidence="17" type="ORF">E2605_03405</name>
</gene>
<evidence type="ECO:0000259" key="16">
    <source>
        <dbReference type="PROSITE" id="PS51747"/>
    </source>
</evidence>
<evidence type="ECO:0000256" key="14">
    <source>
        <dbReference type="PIRSR" id="PIRSR606262-3"/>
    </source>
</evidence>
<evidence type="ECO:0000256" key="13">
    <source>
        <dbReference type="PIRSR" id="PIRSR606262-2"/>
    </source>
</evidence>
<evidence type="ECO:0000256" key="6">
    <source>
        <dbReference type="ARBA" id="ARBA00022723"/>
    </source>
</evidence>
<evidence type="ECO:0000256" key="5">
    <source>
        <dbReference type="ARBA" id="ARBA00018266"/>
    </source>
</evidence>
<evidence type="ECO:0000256" key="15">
    <source>
        <dbReference type="RuleBase" id="RU364006"/>
    </source>
</evidence>
<feature type="binding site" evidence="14">
    <location>
        <position position="72"/>
    </location>
    <ligand>
        <name>Zn(2+)</name>
        <dbReference type="ChEBI" id="CHEBI:29105"/>
        <note>catalytic</note>
    </ligand>
</feature>
<sequence>MESLEISAKLRVYSIVEYTNDKKILIEKAKNASLSAYAPYSKFHVGAAVLLANGTIITGSNQENAAYPSGLCAERTALFYANAQYPDVPVKAIAIAASTKGSFTKDVCSPCGSCRQVLVEVENRYNQPVEIIMYGEKHIYEVDSIRSLLPLSFGKENLEDNVNHE</sequence>
<dbReference type="InterPro" id="IPR016193">
    <property type="entry name" value="Cytidine_deaminase-like"/>
</dbReference>
<evidence type="ECO:0000256" key="2">
    <source>
        <dbReference type="ARBA" id="ARBA00003949"/>
    </source>
</evidence>
<comment type="similarity">
    <text evidence="3 15">Belongs to the cytidine and deoxycytidylate deaminase family.</text>
</comment>
<dbReference type="Gene3D" id="3.40.140.10">
    <property type="entry name" value="Cytidine Deaminase, domain 2"/>
    <property type="match status" value="1"/>
</dbReference>
<evidence type="ECO:0000256" key="10">
    <source>
        <dbReference type="ARBA" id="ARBA00049252"/>
    </source>
</evidence>
<dbReference type="InterPro" id="IPR006262">
    <property type="entry name" value="Cyt_deam_tetra"/>
</dbReference>
<dbReference type="InterPro" id="IPR016192">
    <property type="entry name" value="APOBEC/CMP_deaminase_Zn-bd"/>
</dbReference>
<dbReference type="RefSeq" id="WP_134435496.1">
    <property type="nucleotide sequence ID" value="NZ_SOML01000001.1"/>
</dbReference>
<dbReference type="GO" id="GO:0072527">
    <property type="term" value="P:pyrimidine-containing compound metabolic process"/>
    <property type="evidence" value="ECO:0007669"/>
    <property type="project" value="UniProtKB-ARBA"/>
</dbReference>
<evidence type="ECO:0000256" key="7">
    <source>
        <dbReference type="ARBA" id="ARBA00022801"/>
    </source>
</evidence>
<evidence type="ECO:0000256" key="11">
    <source>
        <dbReference type="ARBA" id="ARBA00049558"/>
    </source>
</evidence>